<dbReference type="GeneID" id="93924810"/>
<organism evidence="3 4">
    <name type="scientific">Streptococcus sobrinus</name>
    <dbReference type="NCBI Taxonomy" id="1310"/>
    <lineage>
        <taxon>Bacteria</taxon>
        <taxon>Bacillati</taxon>
        <taxon>Bacillota</taxon>
        <taxon>Bacilli</taxon>
        <taxon>Lactobacillales</taxon>
        <taxon>Streptococcaceae</taxon>
        <taxon>Streptococcus</taxon>
    </lineage>
</organism>
<evidence type="ECO:0000313" key="4">
    <source>
        <dbReference type="Proteomes" id="UP000245369"/>
    </source>
</evidence>
<keyword evidence="2" id="KW-0446">Lipid-binding</keyword>
<proteinExistence type="predicted"/>
<dbReference type="Gene3D" id="3.30.1180.10">
    <property type="match status" value="1"/>
</dbReference>
<protein>
    <submittedName>
        <fullName evidence="3">DegV family protein</fullName>
    </submittedName>
</protein>
<dbReference type="Proteomes" id="UP000245369">
    <property type="component" value="Chromosome"/>
</dbReference>
<dbReference type="NCBIfam" id="TIGR00762">
    <property type="entry name" value="DegV"/>
    <property type="match status" value="1"/>
</dbReference>
<dbReference type="InterPro" id="IPR043168">
    <property type="entry name" value="DegV_C"/>
</dbReference>
<evidence type="ECO:0000256" key="2">
    <source>
        <dbReference type="ARBA" id="ARBA00023121"/>
    </source>
</evidence>
<comment type="function">
    <text evidence="1">May bind long-chain fatty acids, such as palmitate, and may play a role in lipid transport or fatty acid metabolism.</text>
</comment>
<evidence type="ECO:0000313" key="3">
    <source>
        <dbReference type="EMBL" id="AWN21607.1"/>
    </source>
</evidence>
<dbReference type="PANTHER" id="PTHR33434">
    <property type="entry name" value="DEGV DOMAIN-CONTAINING PROTEIN DR_1986-RELATED"/>
    <property type="match status" value="1"/>
</dbReference>
<dbReference type="Pfam" id="PF02645">
    <property type="entry name" value="DegV"/>
    <property type="match status" value="1"/>
</dbReference>
<gene>
    <name evidence="3" type="ORF">DK182_09875</name>
</gene>
<name>A0ABM6W7Q1_9STRE</name>
<reference evidence="3 4" key="1">
    <citation type="submission" date="2018-05" db="EMBL/GenBank/DDBJ databases">
        <title>Complete genome sequences of Streptococcus sobrinus.</title>
        <authorList>
            <person name="Sales M."/>
            <person name="Jensen P.A."/>
        </authorList>
    </citation>
    <scope>NUCLEOTIDE SEQUENCE [LARGE SCALE GENOMIC DNA]</scope>
    <source>
        <strain evidence="3 4">SL1</strain>
    </source>
</reference>
<dbReference type="InterPro" id="IPR003797">
    <property type="entry name" value="DegV"/>
</dbReference>
<dbReference type="InterPro" id="IPR050270">
    <property type="entry name" value="DegV_domain_contain"/>
</dbReference>
<dbReference type="Gene3D" id="2.20.28.50">
    <property type="entry name" value="degv family protein"/>
    <property type="match status" value="1"/>
</dbReference>
<dbReference type="SUPFAM" id="SSF82549">
    <property type="entry name" value="DAK1/DegV-like"/>
    <property type="match status" value="1"/>
</dbReference>
<dbReference type="PROSITE" id="PS51482">
    <property type="entry name" value="DEGV"/>
    <property type="match status" value="1"/>
</dbReference>
<sequence length="286" mass="31208">MTFKIITDSTADLDENWAQTQDIDILGLTITLNDKTYPTAGPDRISSEELLQAMKDGGKPTTSQVNVGQFEASFRKYAQAERPVLYLAFSSVLSGTYQSSQIARDLVLEDYPEAIIEIIDTRAAAGGEGYLSILAAQLRDQGASLDEVKAKVLDILPRLRTHFLVDDLYHLMRGGRLSKSSALIGSLVNIKPLLWLDTEGKLVPLAKLRGRKKGIKEMLTRAMTNVEASTAIVAYSNDEASAQDLKEKLLDSPVISEVLIMPLGPIISAHVGPNTLAVFTIGHDPR</sequence>
<dbReference type="Gene3D" id="3.40.50.10440">
    <property type="entry name" value="Dihydroxyacetone kinase, domain 1"/>
    <property type="match status" value="1"/>
</dbReference>
<keyword evidence="4" id="KW-1185">Reference proteome</keyword>
<dbReference type="RefSeq" id="WP_004205757.1">
    <property type="nucleotide sequence ID" value="NZ_CP029490.1"/>
</dbReference>
<accession>A0ABM6W7Q1</accession>
<evidence type="ECO:0000256" key="1">
    <source>
        <dbReference type="ARBA" id="ARBA00003238"/>
    </source>
</evidence>
<dbReference type="EMBL" id="CP029490">
    <property type="protein sequence ID" value="AWN21607.1"/>
    <property type="molecule type" value="Genomic_DNA"/>
</dbReference>
<dbReference type="PANTHER" id="PTHR33434:SF2">
    <property type="entry name" value="FATTY ACID-BINDING PROTEIN TM_1468"/>
    <property type="match status" value="1"/>
</dbReference>